<name>A0A0F8WS29_9ZZZZ</name>
<sequence>VHVEGIKWKFYQLADDPRAGTVQVVNHNKIYTGQLGIFHDALNDMKAQEDVGDALSFEFPSDPLGNVQDTIARF</sequence>
<reference evidence="1" key="1">
    <citation type="journal article" date="2015" name="Nature">
        <title>Complex archaea that bridge the gap between prokaryotes and eukaryotes.</title>
        <authorList>
            <person name="Spang A."/>
            <person name="Saw J.H."/>
            <person name="Jorgensen S.L."/>
            <person name="Zaremba-Niedzwiedzka K."/>
            <person name="Martijn J."/>
            <person name="Lind A.E."/>
            <person name="van Eijk R."/>
            <person name="Schleper C."/>
            <person name="Guy L."/>
            <person name="Ettema T.J."/>
        </authorList>
    </citation>
    <scope>NUCLEOTIDE SEQUENCE</scope>
</reference>
<proteinExistence type="predicted"/>
<dbReference type="EMBL" id="LAZR01063327">
    <property type="protein sequence ID" value="KKK59717.1"/>
    <property type="molecule type" value="Genomic_DNA"/>
</dbReference>
<gene>
    <name evidence="1" type="ORF">LCGC14_3031610</name>
</gene>
<organism evidence="1">
    <name type="scientific">marine sediment metagenome</name>
    <dbReference type="NCBI Taxonomy" id="412755"/>
    <lineage>
        <taxon>unclassified sequences</taxon>
        <taxon>metagenomes</taxon>
        <taxon>ecological metagenomes</taxon>
    </lineage>
</organism>
<evidence type="ECO:0000313" key="1">
    <source>
        <dbReference type="EMBL" id="KKK59717.1"/>
    </source>
</evidence>
<protein>
    <submittedName>
        <fullName evidence="1">Uncharacterized protein</fullName>
    </submittedName>
</protein>
<comment type="caution">
    <text evidence="1">The sequence shown here is derived from an EMBL/GenBank/DDBJ whole genome shotgun (WGS) entry which is preliminary data.</text>
</comment>
<dbReference type="AlphaFoldDB" id="A0A0F8WS29"/>
<accession>A0A0F8WS29</accession>
<feature type="non-terminal residue" evidence="1">
    <location>
        <position position="1"/>
    </location>
</feature>